<keyword evidence="11" id="KW-1185">Reference proteome</keyword>
<keyword evidence="2 10" id="KW-0489">Methyltransferase</keyword>
<dbReference type="GO" id="GO:0005737">
    <property type="term" value="C:cytoplasm"/>
    <property type="evidence" value="ECO:0007669"/>
    <property type="project" value="TreeGrafter"/>
</dbReference>
<dbReference type="GO" id="GO:0003677">
    <property type="term" value="F:DNA binding"/>
    <property type="evidence" value="ECO:0007669"/>
    <property type="project" value="UniProtKB-KW"/>
</dbReference>
<dbReference type="InterPro" id="IPR029063">
    <property type="entry name" value="SAM-dependent_MTases_sf"/>
</dbReference>
<keyword evidence="6" id="KW-0238">DNA-binding</keyword>
<keyword evidence="3 10" id="KW-0808">Transferase</keyword>
<dbReference type="InterPro" id="IPR017985">
    <property type="entry name" value="MeTrfase_CN4_CS"/>
</dbReference>
<organism evidence="10 11">
    <name type="scientific">Duncaniella dubosii</name>
    <dbReference type="NCBI Taxonomy" id="2518971"/>
    <lineage>
        <taxon>Bacteria</taxon>
        <taxon>Pseudomonadati</taxon>
        <taxon>Bacteroidota</taxon>
        <taxon>Bacteroidia</taxon>
        <taxon>Bacteroidales</taxon>
        <taxon>Muribaculaceae</taxon>
        <taxon>Duncaniella</taxon>
    </lineage>
</organism>
<dbReference type="GO" id="GO:0008170">
    <property type="term" value="F:N-methyltransferase activity"/>
    <property type="evidence" value="ECO:0007669"/>
    <property type="project" value="InterPro"/>
</dbReference>
<dbReference type="Gene3D" id="3.40.50.150">
    <property type="entry name" value="Vaccinia Virus protein VP39"/>
    <property type="match status" value="1"/>
</dbReference>
<dbReference type="SUPFAM" id="SSF53335">
    <property type="entry name" value="S-adenosyl-L-methionine-dependent methyltransferases"/>
    <property type="match status" value="1"/>
</dbReference>
<evidence type="ECO:0000256" key="6">
    <source>
        <dbReference type="ARBA" id="ARBA00023125"/>
    </source>
</evidence>
<name>A0A4P7VZE9_9BACT</name>
<evidence type="ECO:0000256" key="1">
    <source>
        <dbReference type="ARBA" id="ARBA00010203"/>
    </source>
</evidence>
<dbReference type="PRINTS" id="PR00508">
    <property type="entry name" value="S21N4MTFRASE"/>
</dbReference>
<protein>
    <recommendedName>
        <fullName evidence="8">Methyltransferase</fullName>
        <ecNumber evidence="8">2.1.1.-</ecNumber>
    </recommendedName>
</protein>
<dbReference type="GO" id="GO:0009307">
    <property type="term" value="P:DNA restriction-modification system"/>
    <property type="evidence" value="ECO:0007669"/>
    <property type="project" value="UniProtKB-KW"/>
</dbReference>
<keyword evidence="5" id="KW-0680">Restriction system</keyword>
<keyword evidence="4" id="KW-0949">S-adenosyl-L-methionine</keyword>
<proteinExistence type="inferred from homology"/>
<dbReference type="InterPro" id="IPR001091">
    <property type="entry name" value="RM_Methyltransferase"/>
</dbReference>
<accession>A0A4P7VZE9</accession>
<evidence type="ECO:0000256" key="2">
    <source>
        <dbReference type="ARBA" id="ARBA00022603"/>
    </source>
</evidence>
<evidence type="ECO:0000256" key="4">
    <source>
        <dbReference type="ARBA" id="ARBA00022691"/>
    </source>
</evidence>
<dbReference type="REBASE" id="310272">
    <property type="entry name" value="M.MspH5ORF645P"/>
</dbReference>
<evidence type="ECO:0000256" key="3">
    <source>
        <dbReference type="ARBA" id="ARBA00022679"/>
    </source>
</evidence>
<dbReference type="KEGG" id="ddb:E7747_00645"/>
<dbReference type="EMBL" id="CP039396">
    <property type="protein sequence ID" value="QCD40941.1"/>
    <property type="molecule type" value="Genomic_DNA"/>
</dbReference>
<dbReference type="AlphaFoldDB" id="A0A4P7VZE9"/>
<evidence type="ECO:0000313" key="11">
    <source>
        <dbReference type="Proteomes" id="UP000297149"/>
    </source>
</evidence>
<feature type="domain" description="DNA methylase N-4/N-6" evidence="9">
    <location>
        <begin position="34"/>
        <end position="337"/>
    </location>
</feature>
<dbReference type="RefSeq" id="WP_136413430.1">
    <property type="nucleotide sequence ID" value="NZ_CP039396.1"/>
</dbReference>
<comment type="catalytic activity">
    <reaction evidence="7">
        <text>a 2'-deoxycytidine in DNA + S-adenosyl-L-methionine = an N(4)-methyl-2'-deoxycytidine in DNA + S-adenosyl-L-homocysteine + H(+)</text>
        <dbReference type="Rhea" id="RHEA:16857"/>
        <dbReference type="Rhea" id="RHEA-COMP:11369"/>
        <dbReference type="Rhea" id="RHEA-COMP:13674"/>
        <dbReference type="ChEBI" id="CHEBI:15378"/>
        <dbReference type="ChEBI" id="CHEBI:57856"/>
        <dbReference type="ChEBI" id="CHEBI:59789"/>
        <dbReference type="ChEBI" id="CHEBI:85452"/>
        <dbReference type="ChEBI" id="CHEBI:137933"/>
        <dbReference type="EC" id="2.1.1.113"/>
    </reaction>
</comment>
<sequence>MYGITEYLVNQDINPMFLVGNALNILKQFPAESVDCCITSPPYWQKRQYENGGIGLEDSPESFIDNLFAIIAEIHRVLKPTGSFWLNIGDSYVNKSLQCIPWRIAIRMIDYGWILRNNIIWNKQKGALNPQKDRFGSIYEDFFFFVKQEKYYFDSDSVRSTPRKAIVRNGTVISATGVTGVSYKRKIELSTNLTPEEKKNALVALEIVLNKVKTGEVSDFRMIIRNEQRTTHSDSIKLSGRAKELKEKGYYFLFYNPNGTLPTDVWEILPEDSQKRKLHFAPYPEDLCIIPIKSTCPDNGIVLDPFCGTGTTMKVARQLNRKSIGIDLSEEYVNLAKDRLCHAFQSCLHFL</sequence>
<evidence type="ECO:0000256" key="7">
    <source>
        <dbReference type="ARBA" id="ARBA00049120"/>
    </source>
</evidence>
<evidence type="ECO:0000259" key="9">
    <source>
        <dbReference type="Pfam" id="PF01555"/>
    </source>
</evidence>
<dbReference type="GO" id="GO:0009007">
    <property type="term" value="F:site-specific DNA-methyltransferase (adenine-specific) activity"/>
    <property type="evidence" value="ECO:0007669"/>
    <property type="project" value="TreeGrafter"/>
</dbReference>
<reference evidence="11" key="1">
    <citation type="submission" date="2019-02" db="EMBL/GenBank/DDBJ databases">
        <title>Isolation and identification of novel species under the genus Muribaculum.</title>
        <authorList>
            <person name="Miyake S."/>
            <person name="Ding Y."/>
            <person name="Low A."/>
            <person name="Soh M."/>
            <person name="Seedorf H."/>
        </authorList>
    </citation>
    <scope>NUCLEOTIDE SEQUENCE [LARGE SCALE GENOMIC DNA]</scope>
    <source>
        <strain evidence="11">H5</strain>
    </source>
</reference>
<dbReference type="CDD" id="cd02440">
    <property type="entry name" value="AdoMet_MTases"/>
    <property type="match status" value="1"/>
</dbReference>
<dbReference type="PANTHER" id="PTHR13370">
    <property type="entry name" value="RNA METHYLASE-RELATED"/>
    <property type="match status" value="1"/>
</dbReference>
<gene>
    <name evidence="10" type="ORF">E7747_00645</name>
</gene>
<evidence type="ECO:0000256" key="8">
    <source>
        <dbReference type="RuleBase" id="RU362026"/>
    </source>
</evidence>
<dbReference type="Proteomes" id="UP000297149">
    <property type="component" value="Chromosome"/>
</dbReference>
<evidence type="ECO:0000313" key="10">
    <source>
        <dbReference type="EMBL" id="QCD40941.1"/>
    </source>
</evidence>
<dbReference type="GO" id="GO:0032259">
    <property type="term" value="P:methylation"/>
    <property type="evidence" value="ECO:0007669"/>
    <property type="project" value="UniProtKB-KW"/>
</dbReference>
<dbReference type="PROSITE" id="PS00093">
    <property type="entry name" value="N4_MTASE"/>
    <property type="match status" value="1"/>
</dbReference>
<dbReference type="Pfam" id="PF01555">
    <property type="entry name" value="N6_N4_Mtase"/>
    <property type="match status" value="1"/>
</dbReference>
<dbReference type="EC" id="2.1.1.-" evidence="8"/>
<dbReference type="PANTHER" id="PTHR13370:SF3">
    <property type="entry name" value="TRNA (GUANINE(10)-N2)-METHYLTRANSFERASE HOMOLOG"/>
    <property type="match status" value="1"/>
</dbReference>
<dbReference type="InterPro" id="IPR002941">
    <property type="entry name" value="DNA_methylase_N4/N6"/>
</dbReference>
<evidence type="ECO:0000256" key="5">
    <source>
        <dbReference type="ARBA" id="ARBA00022747"/>
    </source>
</evidence>
<dbReference type="GO" id="GO:0015667">
    <property type="term" value="F:site-specific DNA-methyltransferase (cytosine-N4-specific) activity"/>
    <property type="evidence" value="ECO:0007669"/>
    <property type="project" value="UniProtKB-EC"/>
</dbReference>
<comment type="similarity">
    <text evidence="1">Belongs to the N(4)/N(6)-methyltransferase family. N(4) subfamily.</text>
</comment>